<reference evidence="17 18" key="1">
    <citation type="submission" date="2018-12" db="EMBL/GenBank/DDBJ databases">
        <title>Croceicoccus ponticola sp. nov., a lipolytic bacterium isolated from seawater.</title>
        <authorList>
            <person name="Yoon J.-H."/>
        </authorList>
    </citation>
    <scope>NUCLEOTIDE SEQUENCE [LARGE SCALE GENOMIC DNA]</scope>
    <source>
        <strain evidence="17 18">GM-16</strain>
    </source>
</reference>
<dbReference type="SMART" id="SM00911">
    <property type="entry name" value="HWE_HK"/>
    <property type="match status" value="1"/>
</dbReference>
<comment type="catalytic activity">
    <reaction evidence="1">
        <text>ATP + protein L-histidine = ADP + protein N-phospho-L-histidine.</text>
        <dbReference type="EC" id="2.7.13.3"/>
    </reaction>
</comment>
<dbReference type="Pfam" id="PF07536">
    <property type="entry name" value="HWE_HK"/>
    <property type="match status" value="1"/>
</dbReference>
<feature type="domain" description="PAC" evidence="16">
    <location>
        <begin position="86"/>
        <end position="138"/>
    </location>
</feature>
<keyword evidence="3" id="KW-0600">Photoreceptor protein</keyword>
<dbReference type="OrthoDB" id="136506at2"/>
<keyword evidence="15" id="KW-0675">Receptor</keyword>
<dbReference type="InterPro" id="IPR011102">
    <property type="entry name" value="Sig_transdc_His_kinase_HWE"/>
</dbReference>
<evidence type="ECO:0000256" key="15">
    <source>
        <dbReference type="ARBA" id="ARBA00023170"/>
    </source>
</evidence>
<keyword evidence="11" id="KW-0418">Kinase</keyword>
<name>A0A437GYS6_9SPHN</name>
<dbReference type="InterPro" id="IPR036890">
    <property type="entry name" value="HATPase_C_sf"/>
</dbReference>
<gene>
    <name evidence="17" type="ORF">EKN06_07935</name>
</gene>
<dbReference type="GO" id="GO:0005524">
    <property type="term" value="F:ATP binding"/>
    <property type="evidence" value="ECO:0007669"/>
    <property type="project" value="UniProtKB-KW"/>
</dbReference>
<keyword evidence="5" id="KW-0716">Sensory transduction</keyword>
<dbReference type="NCBIfam" id="TIGR00229">
    <property type="entry name" value="sensory_box"/>
    <property type="match status" value="1"/>
</dbReference>
<evidence type="ECO:0000256" key="1">
    <source>
        <dbReference type="ARBA" id="ARBA00000085"/>
    </source>
</evidence>
<dbReference type="InterPro" id="IPR035965">
    <property type="entry name" value="PAS-like_dom_sf"/>
</dbReference>
<accession>A0A437GYS6</accession>
<keyword evidence="8" id="KW-0808">Transferase</keyword>
<evidence type="ECO:0000313" key="18">
    <source>
        <dbReference type="Proteomes" id="UP000283003"/>
    </source>
</evidence>
<keyword evidence="7" id="KW-0288">FMN</keyword>
<evidence type="ECO:0000313" key="17">
    <source>
        <dbReference type="EMBL" id="RVQ67832.1"/>
    </source>
</evidence>
<dbReference type="PANTHER" id="PTHR41523:SF8">
    <property type="entry name" value="ETHYLENE RESPONSE SENSOR PROTEIN"/>
    <property type="match status" value="1"/>
</dbReference>
<dbReference type="AlphaFoldDB" id="A0A437GYS6"/>
<keyword evidence="9" id="KW-0677">Repeat</keyword>
<evidence type="ECO:0000256" key="9">
    <source>
        <dbReference type="ARBA" id="ARBA00022737"/>
    </source>
</evidence>
<evidence type="ECO:0000256" key="8">
    <source>
        <dbReference type="ARBA" id="ARBA00022679"/>
    </source>
</evidence>
<evidence type="ECO:0000256" key="7">
    <source>
        <dbReference type="ARBA" id="ARBA00022643"/>
    </source>
</evidence>
<dbReference type="PROSITE" id="PS50113">
    <property type="entry name" value="PAC"/>
    <property type="match status" value="1"/>
</dbReference>
<dbReference type="Gene3D" id="2.10.70.100">
    <property type="match status" value="1"/>
</dbReference>
<evidence type="ECO:0000256" key="11">
    <source>
        <dbReference type="ARBA" id="ARBA00022777"/>
    </source>
</evidence>
<dbReference type="PANTHER" id="PTHR41523">
    <property type="entry name" value="TWO-COMPONENT SYSTEM SENSOR PROTEIN"/>
    <property type="match status" value="1"/>
</dbReference>
<dbReference type="Gene3D" id="3.30.565.10">
    <property type="entry name" value="Histidine kinase-like ATPase, C-terminal domain"/>
    <property type="match status" value="1"/>
</dbReference>
<evidence type="ECO:0000256" key="6">
    <source>
        <dbReference type="ARBA" id="ARBA00022630"/>
    </source>
</evidence>
<keyword evidence="12" id="KW-0067">ATP-binding</keyword>
<dbReference type="InterPro" id="IPR001610">
    <property type="entry name" value="PAC"/>
</dbReference>
<dbReference type="CDD" id="cd00130">
    <property type="entry name" value="PAS"/>
    <property type="match status" value="1"/>
</dbReference>
<evidence type="ECO:0000256" key="14">
    <source>
        <dbReference type="ARBA" id="ARBA00023026"/>
    </source>
</evidence>
<dbReference type="EC" id="2.7.13.3" evidence="2"/>
<dbReference type="SUPFAM" id="SSF55874">
    <property type="entry name" value="ATPase domain of HSP90 chaperone/DNA topoisomerase II/histidine kinase"/>
    <property type="match status" value="1"/>
</dbReference>
<comment type="caution">
    <text evidence="17">The sequence shown here is derived from an EMBL/GenBank/DDBJ whole genome shotgun (WGS) entry which is preliminary data.</text>
</comment>
<dbReference type="InterPro" id="IPR013655">
    <property type="entry name" value="PAS_fold_3"/>
</dbReference>
<dbReference type="Pfam" id="PF08447">
    <property type="entry name" value="PAS_3"/>
    <property type="match status" value="1"/>
</dbReference>
<keyword evidence="10" id="KW-0547">Nucleotide-binding</keyword>
<dbReference type="SUPFAM" id="SSF55785">
    <property type="entry name" value="PYP-like sensor domain (PAS domain)"/>
    <property type="match status" value="1"/>
</dbReference>
<dbReference type="GO" id="GO:0004673">
    <property type="term" value="F:protein histidine kinase activity"/>
    <property type="evidence" value="ECO:0007669"/>
    <property type="project" value="UniProtKB-EC"/>
</dbReference>
<evidence type="ECO:0000256" key="10">
    <source>
        <dbReference type="ARBA" id="ARBA00022741"/>
    </source>
</evidence>
<dbReference type="InterPro" id="IPR000014">
    <property type="entry name" value="PAS"/>
</dbReference>
<evidence type="ECO:0000256" key="5">
    <source>
        <dbReference type="ARBA" id="ARBA00022606"/>
    </source>
</evidence>
<evidence type="ECO:0000256" key="12">
    <source>
        <dbReference type="ARBA" id="ARBA00022840"/>
    </source>
</evidence>
<dbReference type="InterPro" id="IPR000700">
    <property type="entry name" value="PAS-assoc_C"/>
</dbReference>
<evidence type="ECO:0000256" key="2">
    <source>
        <dbReference type="ARBA" id="ARBA00012438"/>
    </source>
</evidence>
<protein>
    <recommendedName>
        <fullName evidence="2">histidine kinase</fullName>
        <ecNumber evidence="2">2.7.13.3</ecNumber>
    </recommendedName>
</protein>
<proteinExistence type="predicted"/>
<dbReference type="SMART" id="SM00086">
    <property type="entry name" value="PAC"/>
    <property type="match status" value="1"/>
</dbReference>
<keyword evidence="4" id="KW-0597">Phosphoprotein</keyword>
<dbReference type="Proteomes" id="UP000283003">
    <property type="component" value="Unassembled WGS sequence"/>
</dbReference>
<keyword evidence="6" id="KW-0285">Flavoprotein</keyword>
<keyword evidence="13" id="KW-0157">Chromophore</keyword>
<dbReference type="GO" id="GO:0009881">
    <property type="term" value="F:photoreceptor activity"/>
    <property type="evidence" value="ECO:0007669"/>
    <property type="project" value="UniProtKB-KW"/>
</dbReference>
<evidence type="ECO:0000256" key="13">
    <source>
        <dbReference type="ARBA" id="ARBA00022991"/>
    </source>
</evidence>
<organism evidence="17 18">
    <name type="scientific">Croceicoccus ponticola</name>
    <dbReference type="NCBI Taxonomy" id="2217664"/>
    <lineage>
        <taxon>Bacteria</taxon>
        <taxon>Pseudomonadati</taxon>
        <taxon>Pseudomonadota</taxon>
        <taxon>Alphaproteobacteria</taxon>
        <taxon>Sphingomonadales</taxon>
        <taxon>Erythrobacteraceae</taxon>
        <taxon>Croceicoccus</taxon>
    </lineage>
</organism>
<sequence length="323" mass="35807">MLDLQPFDDRSPDHLRLVLETSQIGIWELDIHSGKAVRNETHDRIFGYSEPLLEWTYDRFLEHVVDADRSRVDELQKSAIEENREWSFECQIRTAEDRIGWIKGAGRPLQDANGNVVRLIGHVIDISDLKQNEARLRLITDELNHRVRNMLALIKSMVRLSARGATDISSFTQALEDRVGALARSHQLLTGDYSASLKPSAILEAELSALSGFEDQVRMSVNGETHLAASAGQGLALVFHELLTNATKHGALSNDVGHVEVVFEQDADAVVIAWQERGGPPVDQERGSGFGSLLILNALAADGTVEQIFSPDGLECRIMLDVK</sequence>
<evidence type="ECO:0000259" key="16">
    <source>
        <dbReference type="PROSITE" id="PS50113"/>
    </source>
</evidence>
<dbReference type="EMBL" id="RXOL01000002">
    <property type="protein sequence ID" value="RVQ67832.1"/>
    <property type="molecule type" value="Genomic_DNA"/>
</dbReference>
<evidence type="ECO:0000256" key="3">
    <source>
        <dbReference type="ARBA" id="ARBA00022543"/>
    </source>
</evidence>
<keyword evidence="18" id="KW-1185">Reference proteome</keyword>
<keyword evidence="14" id="KW-0843">Virulence</keyword>
<evidence type="ECO:0000256" key="4">
    <source>
        <dbReference type="ARBA" id="ARBA00022553"/>
    </source>
</evidence>
<dbReference type="Gene3D" id="3.30.450.20">
    <property type="entry name" value="PAS domain"/>
    <property type="match status" value="1"/>
</dbReference>